<evidence type="ECO:0000313" key="5">
    <source>
        <dbReference type="Proteomes" id="UP001597319"/>
    </source>
</evidence>
<evidence type="ECO:0000256" key="3">
    <source>
        <dbReference type="PROSITE-ProRule" id="PRU00339"/>
    </source>
</evidence>
<dbReference type="InterPro" id="IPR019734">
    <property type="entry name" value="TPR_rpt"/>
</dbReference>
<sequence>MKKILLILPLIIITFTSCDFKSSSDYNAEAENLENEGRYKEAITLLDKALEKDPENIYALLNRALDKSILKDYEGSIKDYSKVIELDERNTLAYINRGNVKNVINDFKGAIEDCEKAIKTKGTESIYMDLSENSFVDLGFEFDVKMEKIRFERGIARYNIDSLKLAFEDFDFCVEKNYELALSYYWRGIIFLSYGMNNEGCEDLFESQKLGNENAKELIEKNCKQTKN</sequence>
<dbReference type="SUPFAM" id="SSF48452">
    <property type="entry name" value="TPR-like"/>
    <property type="match status" value="2"/>
</dbReference>
<dbReference type="SMART" id="SM00028">
    <property type="entry name" value="TPR"/>
    <property type="match status" value="4"/>
</dbReference>
<evidence type="ECO:0000256" key="2">
    <source>
        <dbReference type="ARBA" id="ARBA00022803"/>
    </source>
</evidence>
<dbReference type="InterPro" id="IPR011990">
    <property type="entry name" value="TPR-like_helical_dom_sf"/>
</dbReference>
<dbReference type="EMBL" id="JBHULE010000002">
    <property type="protein sequence ID" value="MFD2561488.1"/>
    <property type="molecule type" value="Genomic_DNA"/>
</dbReference>
<feature type="repeat" description="TPR" evidence="3">
    <location>
        <begin position="23"/>
        <end position="56"/>
    </location>
</feature>
<keyword evidence="2 3" id="KW-0802">TPR repeat</keyword>
<dbReference type="PANTHER" id="PTHR44858">
    <property type="entry name" value="TETRATRICOPEPTIDE REPEAT PROTEIN 6"/>
    <property type="match status" value="1"/>
</dbReference>
<name>A0ABW5L9D3_9FLAO</name>
<keyword evidence="5" id="KW-1185">Reference proteome</keyword>
<dbReference type="PROSITE" id="PS51257">
    <property type="entry name" value="PROKAR_LIPOPROTEIN"/>
    <property type="match status" value="1"/>
</dbReference>
<dbReference type="PROSITE" id="PS50005">
    <property type="entry name" value="TPR"/>
    <property type="match status" value="1"/>
</dbReference>
<evidence type="ECO:0000313" key="4">
    <source>
        <dbReference type="EMBL" id="MFD2561488.1"/>
    </source>
</evidence>
<protein>
    <submittedName>
        <fullName evidence="4">Tetratricopeptide repeat protein</fullName>
    </submittedName>
</protein>
<accession>A0ABW5L9D3</accession>
<dbReference type="PANTHER" id="PTHR44858:SF1">
    <property type="entry name" value="UDP-N-ACETYLGLUCOSAMINE--PEPTIDE N-ACETYLGLUCOSAMINYLTRANSFERASE SPINDLY-RELATED"/>
    <property type="match status" value="1"/>
</dbReference>
<dbReference type="InterPro" id="IPR013105">
    <property type="entry name" value="TPR_2"/>
</dbReference>
<comment type="caution">
    <text evidence="4">The sequence shown here is derived from an EMBL/GenBank/DDBJ whole genome shotgun (WGS) entry which is preliminary data.</text>
</comment>
<dbReference type="Pfam" id="PF07719">
    <property type="entry name" value="TPR_2"/>
    <property type="match status" value="1"/>
</dbReference>
<reference evidence="5" key="1">
    <citation type="journal article" date="2019" name="Int. J. Syst. Evol. Microbiol.">
        <title>The Global Catalogue of Microorganisms (GCM) 10K type strain sequencing project: providing services to taxonomists for standard genome sequencing and annotation.</title>
        <authorList>
            <consortium name="The Broad Institute Genomics Platform"/>
            <consortium name="The Broad Institute Genome Sequencing Center for Infectious Disease"/>
            <person name="Wu L."/>
            <person name="Ma J."/>
        </authorList>
    </citation>
    <scope>NUCLEOTIDE SEQUENCE [LARGE SCALE GENOMIC DNA]</scope>
    <source>
        <strain evidence="5">KCTC 52274</strain>
    </source>
</reference>
<dbReference type="InterPro" id="IPR050498">
    <property type="entry name" value="Ycf3"/>
</dbReference>
<proteinExistence type="predicted"/>
<dbReference type="Gene3D" id="1.25.40.10">
    <property type="entry name" value="Tetratricopeptide repeat domain"/>
    <property type="match status" value="2"/>
</dbReference>
<dbReference type="RefSeq" id="WP_378289231.1">
    <property type="nucleotide sequence ID" value="NZ_JBHULE010000002.1"/>
</dbReference>
<evidence type="ECO:0000256" key="1">
    <source>
        <dbReference type="ARBA" id="ARBA00022737"/>
    </source>
</evidence>
<gene>
    <name evidence="4" type="ORF">ACFSR1_02325</name>
</gene>
<keyword evidence="1" id="KW-0677">Repeat</keyword>
<organism evidence="4 5">
    <name type="scientific">Aquimarina rubra</name>
    <dbReference type="NCBI Taxonomy" id="1920033"/>
    <lineage>
        <taxon>Bacteria</taxon>
        <taxon>Pseudomonadati</taxon>
        <taxon>Bacteroidota</taxon>
        <taxon>Flavobacteriia</taxon>
        <taxon>Flavobacteriales</taxon>
        <taxon>Flavobacteriaceae</taxon>
        <taxon>Aquimarina</taxon>
    </lineage>
</organism>
<dbReference type="Proteomes" id="UP001597319">
    <property type="component" value="Unassembled WGS sequence"/>
</dbReference>